<feature type="compositionally biased region" description="Low complexity" evidence="2">
    <location>
        <begin position="326"/>
        <end position="342"/>
    </location>
</feature>
<dbReference type="EMBL" id="NHYE01001407">
    <property type="protein sequence ID" value="PPQ95892.1"/>
    <property type="molecule type" value="Genomic_DNA"/>
</dbReference>
<feature type="region of interest" description="Disordered" evidence="2">
    <location>
        <begin position="1"/>
        <end position="33"/>
    </location>
</feature>
<accession>A0A409XYP3</accession>
<dbReference type="InterPro" id="IPR029044">
    <property type="entry name" value="Nucleotide-diphossugar_trans"/>
</dbReference>
<reference evidence="3 4" key="1">
    <citation type="journal article" date="2018" name="Evol. Lett.">
        <title>Horizontal gene cluster transfer increased hallucinogenic mushroom diversity.</title>
        <authorList>
            <person name="Reynolds H.T."/>
            <person name="Vijayakumar V."/>
            <person name="Gluck-Thaler E."/>
            <person name="Korotkin H.B."/>
            <person name="Matheny P.B."/>
            <person name="Slot J.C."/>
        </authorList>
    </citation>
    <scope>NUCLEOTIDE SEQUENCE [LARGE SCALE GENOMIC DNA]</scope>
    <source>
        <strain evidence="3 4">SRW20</strain>
    </source>
</reference>
<dbReference type="GO" id="GO:0000462">
    <property type="term" value="P:maturation of SSU-rRNA from tricistronic rRNA transcript (SSU-rRNA, 5.8S rRNA, LSU-rRNA)"/>
    <property type="evidence" value="ECO:0007669"/>
    <property type="project" value="TreeGrafter"/>
</dbReference>
<dbReference type="STRING" id="231916.A0A409XYP3"/>
<evidence type="ECO:0000313" key="3">
    <source>
        <dbReference type="EMBL" id="PPQ95892.1"/>
    </source>
</evidence>
<gene>
    <name evidence="3" type="ORF">CVT26_015578</name>
</gene>
<keyword evidence="4" id="KW-1185">Reference proteome</keyword>
<dbReference type="OrthoDB" id="108365at2759"/>
<protein>
    <recommendedName>
        <fullName evidence="5">Glycosyltransferase family 32 protein</fullName>
    </recommendedName>
</protein>
<evidence type="ECO:0000313" key="4">
    <source>
        <dbReference type="Proteomes" id="UP000284706"/>
    </source>
</evidence>
<dbReference type="GO" id="GO:0032040">
    <property type="term" value="C:small-subunit processome"/>
    <property type="evidence" value="ECO:0007669"/>
    <property type="project" value="TreeGrafter"/>
</dbReference>
<feature type="region of interest" description="Disordered" evidence="2">
    <location>
        <begin position="111"/>
        <end position="163"/>
    </location>
</feature>
<dbReference type="Pfam" id="PF04488">
    <property type="entry name" value="Gly_transf_sug"/>
    <property type="match status" value="1"/>
</dbReference>
<name>A0A409XYP3_9AGAR</name>
<dbReference type="Proteomes" id="UP000284706">
    <property type="component" value="Unassembled WGS sequence"/>
</dbReference>
<evidence type="ECO:0008006" key="5">
    <source>
        <dbReference type="Google" id="ProtNLM"/>
    </source>
</evidence>
<dbReference type="AlphaFoldDB" id="A0A409XYP3"/>
<feature type="non-terminal residue" evidence="3">
    <location>
        <position position="1"/>
    </location>
</feature>
<dbReference type="SUPFAM" id="SSF53448">
    <property type="entry name" value="Nucleotide-diphospho-sugar transferases"/>
    <property type="match status" value="1"/>
</dbReference>
<comment type="caution">
    <text evidence="3">The sequence shown here is derived from an EMBL/GenBank/DDBJ whole genome shotgun (WGS) entry which is preliminary data.</text>
</comment>
<evidence type="ECO:0000256" key="1">
    <source>
        <dbReference type="ARBA" id="ARBA00009003"/>
    </source>
</evidence>
<dbReference type="InterPro" id="IPR051733">
    <property type="entry name" value="WD_repeat_DCAF13/WDSOF1"/>
</dbReference>
<feature type="compositionally biased region" description="Acidic residues" evidence="2">
    <location>
        <begin position="112"/>
        <end position="129"/>
    </location>
</feature>
<dbReference type="PANTHER" id="PTHR22851">
    <property type="entry name" value="U3 SMALL NUCLEOLAR RNA U3 SNORNA ASSOCIATED PROTEIN"/>
    <property type="match status" value="1"/>
</dbReference>
<organism evidence="3 4">
    <name type="scientific">Gymnopilus dilepis</name>
    <dbReference type="NCBI Taxonomy" id="231916"/>
    <lineage>
        <taxon>Eukaryota</taxon>
        <taxon>Fungi</taxon>
        <taxon>Dikarya</taxon>
        <taxon>Basidiomycota</taxon>
        <taxon>Agaricomycotina</taxon>
        <taxon>Agaricomycetes</taxon>
        <taxon>Agaricomycetidae</taxon>
        <taxon>Agaricales</taxon>
        <taxon>Agaricineae</taxon>
        <taxon>Hymenogastraceae</taxon>
        <taxon>Gymnopilus</taxon>
    </lineage>
</organism>
<sequence length="634" mass="72120">KPLLNPAIPRQPQRKKPSRYTSPGPEFVTEGRGVGPKRVYLDIQSHPPDVAYPPRPVPGSVADMDHIMKHCDFGKGKYVRDCLEMLRLGGGLDNGERIRREDSKDWKYIYVEQEDDTTYPSSEDEDDDGSSPQAPLYRKPIAGRGRKLAEPDPNEGLIKKKGAEWEPRIKLPPTLTHRPAQSLPSPCDPENPRIFHMFWTGPFTDKPYLALLSFLFSQNTGIHLKDWPADAKVCRPQFWLWINPGPAASVPNPNAVHDMFEQLKSSPWASPFLHPRFKNVIQFKLWNTTEQLDGVPEIKDEWRALRESLFNSGGHIISVKEKKPESSASASGNGTTSTATSTADDDDMLNRTGSKSSSSYDRLSVILSDMARFVLCHRFGGIYLDADTIFLRDWEELWGWKGAFAYRWSRLENYNTAVLRMNKGSALGTFLFRTALKNGLDFHPMTVSRYMADAYLEGLLLRLPDALFDAAWLNTENYQRDRPPQPYFMEFGEFFDTPPQNSAAPHALGFRGFFRGSYSYHFHNFWWKPFDPARNFPDLGPRFKAGETQAKAALRKEKLRSLAAQKAITGGVTAATAPASVDIDDEDLERVVDLDGLGEEQDKRDLDWSTVLKRTFEAYIRGERPNMYGEWIEW</sequence>
<dbReference type="InterPro" id="IPR007577">
    <property type="entry name" value="GlycoTrfase_DXD_sugar-bd_CS"/>
</dbReference>
<evidence type="ECO:0000256" key="2">
    <source>
        <dbReference type="SAM" id="MobiDB-lite"/>
    </source>
</evidence>
<dbReference type="PANTHER" id="PTHR22851:SF1">
    <property type="entry name" value="GLYCOSYLTRANSFERASE FAMILY 32 PROTEIN"/>
    <property type="match status" value="1"/>
</dbReference>
<comment type="similarity">
    <text evidence="1">Belongs to the glycosyltransferase 32 family.</text>
</comment>
<dbReference type="Gene3D" id="3.90.550.20">
    <property type="match status" value="1"/>
</dbReference>
<proteinExistence type="inferred from homology"/>
<dbReference type="InParanoid" id="A0A409XYP3"/>
<feature type="region of interest" description="Disordered" evidence="2">
    <location>
        <begin position="321"/>
        <end position="357"/>
    </location>
</feature>